<dbReference type="Proteomes" id="UP000284049">
    <property type="component" value="Unassembled WGS sequence"/>
</dbReference>
<dbReference type="RefSeq" id="WP_123578393.1">
    <property type="nucleotide sequence ID" value="NZ_MOBC01000003.1"/>
</dbReference>
<feature type="chain" id="PRO_5019126334" evidence="1">
    <location>
        <begin position="22"/>
        <end position="161"/>
    </location>
</feature>
<comment type="caution">
    <text evidence="2">The sequence shown here is derived from an EMBL/GenBank/DDBJ whole genome shotgun (WGS) entry which is preliminary data.</text>
</comment>
<evidence type="ECO:0000313" key="2">
    <source>
        <dbReference type="EMBL" id="ROM85931.1"/>
    </source>
</evidence>
<keyword evidence="1" id="KW-0732">Signal</keyword>
<evidence type="ECO:0000313" key="3">
    <source>
        <dbReference type="Proteomes" id="UP000284049"/>
    </source>
</evidence>
<dbReference type="AlphaFoldDB" id="A0A423GFE3"/>
<protein>
    <submittedName>
        <fullName evidence="2">Uncharacterized protein</fullName>
    </submittedName>
</protein>
<organism evidence="2 3">
    <name type="scientific">Pseudomonas brassicacearum</name>
    <dbReference type="NCBI Taxonomy" id="930166"/>
    <lineage>
        <taxon>Bacteria</taxon>
        <taxon>Pseudomonadati</taxon>
        <taxon>Pseudomonadota</taxon>
        <taxon>Gammaproteobacteria</taxon>
        <taxon>Pseudomonadales</taxon>
        <taxon>Pseudomonadaceae</taxon>
        <taxon>Pseudomonas</taxon>
    </lineage>
</organism>
<dbReference type="EMBL" id="MOBC01000003">
    <property type="protein sequence ID" value="ROM85931.1"/>
    <property type="molecule type" value="Genomic_DNA"/>
</dbReference>
<proteinExistence type="predicted"/>
<sequence length="161" mass="17625">MPSIKAIAVGLLLGSQLLYSAAAFSTTGTIILRDNENAICSLPVPEPGNTKAYSFVNAPLQCERWNDRARSIQLTNVPSATTIIMSESGDCGRYSSNSWLVMKTTKKQTNSTIIAIEYLTTFQKNQIIEPGLQMIDLQIKNEFRDKVSCIHITTSATPPSP</sequence>
<accession>A0A423GFE3</accession>
<name>A0A423GFE3_9PSED</name>
<feature type="signal peptide" evidence="1">
    <location>
        <begin position="1"/>
        <end position="21"/>
    </location>
</feature>
<evidence type="ECO:0000256" key="1">
    <source>
        <dbReference type="SAM" id="SignalP"/>
    </source>
</evidence>
<reference evidence="2 3" key="1">
    <citation type="submission" date="2016-10" db="EMBL/GenBank/DDBJ databases">
        <title>Comparative genome analysis of multiple Pseudomonas spp. focuses on biocontrol and plant growth promoting traits.</title>
        <authorList>
            <person name="Tao X.-Y."/>
            <person name="Taylor C.G."/>
        </authorList>
    </citation>
    <scope>NUCLEOTIDE SEQUENCE [LARGE SCALE GENOMIC DNA]</scope>
    <source>
        <strain evidence="2 3">Wood3</strain>
    </source>
</reference>
<gene>
    <name evidence="2" type="ORF">BK652_04970</name>
</gene>